<dbReference type="GO" id="GO:0016075">
    <property type="term" value="P:rRNA catabolic process"/>
    <property type="evidence" value="ECO:0007669"/>
    <property type="project" value="TreeGrafter"/>
</dbReference>
<proteinExistence type="predicted"/>
<dbReference type="AlphaFoldDB" id="A0A1F5JJM1"/>
<dbReference type="InterPro" id="IPR029060">
    <property type="entry name" value="PIN-like_dom_sf"/>
</dbReference>
<dbReference type="PANTHER" id="PTHR42188:SF1">
    <property type="entry name" value="23S RRNA-SPECIFIC ENDONUCLEASE VAPC20"/>
    <property type="match status" value="1"/>
</dbReference>
<dbReference type="GO" id="GO:0004521">
    <property type="term" value="F:RNA endonuclease activity"/>
    <property type="evidence" value="ECO:0007669"/>
    <property type="project" value="InterPro"/>
</dbReference>
<dbReference type="PANTHER" id="PTHR42188">
    <property type="entry name" value="23S RRNA-SPECIFIC ENDONUCLEASE VAPC20"/>
    <property type="match status" value="1"/>
</dbReference>
<accession>A0A1F5JJM1</accession>
<evidence type="ECO:0008006" key="3">
    <source>
        <dbReference type="Google" id="ProtNLM"/>
    </source>
</evidence>
<organism evidence="1 2">
    <name type="scientific">Candidatus Daviesbacteria bacterium RIFCSPHIGHO2_01_FULL_40_11</name>
    <dbReference type="NCBI Taxonomy" id="1797762"/>
    <lineage>
        <taxon>Bacteria</taxon>
        <taxon>Candidatus Daviesiibacteriota</taxon>
    </lineage>
</organism>
<dbReference type="EMBL" id="MFCP01000014">
    <property type="protein sequence ID" value="OGE28854.1"/>
    <property type="molecule type" value="Genomic_DNA"/>
</dbReference>
<evidence type="ECO:0000313" key="2">
    <source>
        <dbReference type="Proteomes" id="UP000177555"/>
    </source>
</evidence>
<gene>
    <name evidence="1" type="ORF">A2867_02825</name>
</gene>
<sequence>MPVQTKKIFIDSSVLLAFIDRTDPNHQKSTLSFDTIARQGFHIYTSYQNIADTYTTLGREVGISMALEFLQASLQSNIEIIFPQKADLITAHRMLRANRDRQISLRETLNATLMQKRGIMQILTFTYWHNLFGTYVSNLTA</sequence>
<name>A0A1F5JJM1_9BACT</name>
<protein>
    <recommendedName>
        <fullName evidence="3">PIN domain-containing protein</fullName>
    </recommendedName>
</protein>
<evidence type="ECO:0000313" key="1">
    <source>
        <dbReference type="EMBL" id="OGE28854.1"/>
    </source>
</evidence>
<dbReference type="Gene3D" id="3.40.50.1010">
    <property type="entry name" value="5'-nuclease"/>
    <property type="match status" value="1"/>
</dbReference>
<dbReference type="Proteomes" id="UP000177555">
    <property type="component" value="Unassembled WGS sequence"/>
</dbReference>
<comment type="caution">
    <text evidence="1">The sequence shown here is derived from an EMBL/GenBank/DDBJ whole genome shotgun (WGS) entry which is preliminary data.</text>
</comment>
<dbReference type="SUPFAM" id="SSF88723">
    <property type="entry name" value="PIN domain-like"/>
    <property type="match status" value="1"/>
</dbReference>
<reference evidence="1 2" key="1">
    <citation type="journal article" date="2016" name="Nat. Commun.">
        <title>Thousands of microbial genomes shed light on interconnected biogeochemical processes in an aquifer system.</title>
        <authorList>
            <person name="Anantharaman K."/>
            <person name="Brown C.T."/>
            <person name="Hug L.A."/>
            <person name="Sharon I."/>
            <person name="Castelle C.J."/>
            <person name="Probst A.J."/>
            <person name="Thomas B.C."/>
            <person name="Singh A."/>
            <person name="Wilkins M.J."/>
            <person name="Karaoz U."/>
            <person name="Brodie E.L."/>
            <person name="Williams K.H."/>
            <person name="Hubbard S.S."/>
            <person name="Banfield J.F."/>
        </authorList>
    </citation>
    <scope>NUCLEOTIDE SEQUENCE [LARGE SCALE GENOMIC DNA]</scope>
</reference>
<dbReference type="InterPro" id="IPR039018">
    <property type="entry name" value="VapC20-like"/>
</dbReference>